<sequence>MNDIIVLVTLLSGALVVYHHLVYPLLLKKLAKTDNTGEPCTPEQLPHISIVVPAYNEEAWIADKIRNLASLDYPADKLTVHIGFDGCSDQSAAIARQTLNEVLCADLQCHLHEFTENRGKVAVINELIHQAEGEIIALSDTSALLSIDTLTLAAAHFNNDRIGVVNSHYLMLQPGNEGEQKYWQYQNKVKVMEAALGAPQGTHGALYLFRKSLFQPLPGDTINDDFILPMSIVARGYLGVQENRIHAVEMEATNDDQNFKRRVRIGAGNLQQVFRLKHLLNPVQGNLSLMFWSGKALRVACGPLMLIALAGSLYLAASYWLFALLAGLQLLVWGLATVGFIWPATQQNKLIQLVCYLISGHMAIMTGGMRYLLGLEKGRWTRVTGSDKAGKTS</sequence>
<gene>
    <name evidence="6" type="ORF">L2725_09620</name>
</gene>
<feature type="transmembrane region" description="Helical" evidence="4">
    <location>
        <begin position="354"/>
        <end position="373"/>
    </location>
</feature>
<protein>
    <submittedName>
        <fullName evidence="6">Glycosyltransferase family 2 protein</fullName>
    </submittedName>
</protein>
<evidence type="ECO:0000256" key="1">
    <source>
        <dbReference type="ARBA" id="ARBA00006739"/>
    </source>
</evidence>
<evidence type="ECO:0000313" key="7">
    <source>
        <dbReference type="Proteomes" id="UP001202831"/>
    </source>
</evidence>
<evidence type="ECO:0000256" key="2">
    <source>
        <dbReference type="ARBA" id="ARBA00022676"/>
    </source>
</evidence>
<reference evidence="6 7" key="1">
    <citation type="submission" date="2022-01" db="EMBL/GenBank/DDBJ databases">
        <title>Whole genome-based taxonomy of the Shewanellaceae.</title>
        <authorList>
            <person name="Martin-Rodriguez A.J."/>
        </authorList>
    </citation>
    <scope>NUCLEOTIDE SEQUENCE [LARGE SCALE GENOMIC DNA]</scope>
    <source>
        <strain evidence="6 7">DSM 21332</strain>
    </source>
</reference>
<dbReference type="Pfam" id="PF00535">
    <property type="entry name" value="Glycos_transf_2"/>
    <property type="match status" value="1"/>
</dbReference>
<dbReference type="InterPro" id="IPR001173">
    <property type="entry name" value="Glyco_trans_2-like"/>
</dbReference>
<name>A0ABT0N6H7_9GAMM</name>
<dbReference type="Proteomes" id="UP001202831">
    <property type="component" value="Unassembled WGS sequence"/>
</dbReference>
<keyword evidence="7" id="KW-1185">Reference proteome</keyword>
<keyword evidence="2" id="KW-0328">Glycosyltransferase</keyword>
<dbReference type="CDD" id="cd06439">
    <property type="entry name" value="CESA_like_1"/>
    <property type="match status" value="1"/>
</dbReference>
<feature type="transmembrane region" description="Helical" evidence="4">
    <location>
        <begin position="321"/>
        <end position="342"/>
    </location>
</feature>
<dbReference type="InterPro" id="IPR029044">
    <property type="entry name" value="Nucleotide-diphossugar_trans"/>
</dbReference>
<feature type="transmembrane region" description="Helical" evidence="4">
    <location>
        <begin position="6"/>
        <end position="26"/>
    </location>
</feature>
<evidence type="ECO:0000259" key="5">
    <source>
        <dbReference type="Pfam" id="PF00535"/>
    </source>
</evidence>
<accession>A0ABT0N6H7</accession>
<keyword evidence="4" id="KW-0812">Transmembrane</keyword>
<comment type="caution">
    <text evidence="6">The sequence shown here is derived from an EMBL/GenBank/DDBJ whole genome shotgun (WGS) entry which is preliminary data.</text>
</comment>
<dbReference type="Gene3D" id="3.90.550.10">
    <property type="entry name" value="Spore Coat Polysaccharide Biosynthesis Protein SpsA, Chain A"/>
    <property type="match status" value="1"/>
</dbReference>
<keyword evidence="4" id="KW-0472">Membrane</keyword>
<dbReference type="RefSeq" id="WP_249248775.1">
    <property type="nucleotide sequence ID" value="NZ_JAKIKT010000003.1"/>
</dbReference>
<comment type="similarity">
    <text evidence="1">Belongs to the glycosyltransferase 2 family.</text>
</comment>
<feature type="transmembrane region" description="Helical" evidence="4">
    <location>
        <begin position="296"/>
        <end position="315"/>
    </location>
</feature>
<evidence type="ECO:0000256" key="4">
    <source>
        <dbReference type="SAM" id="Phobius"/>
    </source>
</evidence>
<dbReference type="SUPFAM" id="SSF53448">
    <property type="entry name" value="Nucleotide-diphospho-sugar transferases"/>
    <property type="match status" value="1"/>
</dbReference>
<dbReference type="PANTHER" id="PTHR43630">
    <property type="entry name" value="POLY-BETA-1,6-N-ACETYL-D-GLUCOSAMINE SYNTHASE"/>
    <property type="match status" value="1"/>
</dbReference>
<feature type="domain" description="Glycosyltransferase 2-like" evidence="5">
    <location>
        <begin position="49"/>
        <end position="213"/>
    </location>
</feature>
<evidence type="ECO:0000313" key="6">
    <source>
        <dbReference type="EMBL" id="MCL2914046.1"/>
    </source>
</evidence>
<keyword evidence="3" id="KW-0808">Transferase</keyword>
<proteinExistence type="inferred from homology"/>
<evidence type="ECO:0000256" key="3">
    <source>
        <dbReference type="ARBA" id="ARBA00022679"/>
    </source>
</evidence>
<dbReference type="PANTHER" id="PTHR43630:SF1">
    <property type="entry name" value="POLY-BETA-1,6-N-ACETYL-D-GLUCOSAMINE SYNTHASE"/>
    <property type="match status" value="1"/>
</dbReference>
<keyword evidence="4" id="KW-1133">Transmembrane helix</keyword>
<dbReference type="EMBL" id="JAKIKT010000003">
    <property type="protein sequence ID" value="MCL2914046.1"/>
    <property type="molecule type" value="Genomic_DNA"/>
</dbReference>
<organism evidence="6 7">
    <name type="scientific">Shewanella corallii</name>
    <dbReference type="NCBI Taxonomy" id="560080"/>
    <lineage>
        <taxon>Bacteria</taxon>
        <taxon>Pseudomonadati</taxon>
        <taxon>Pseudomonadota</taxon>
        <taxon>Gammaproteobacteria</taxon>
        <taxon>Alteromonadales</taxon>
        <taxon>Shewanellaceae</taxon>
        <taxon>Shewanella</taxon>
    </lineage>
</organism>